<accession>A0A549TIE7</accession>
<name>A0A549TIE7_9HYPH</name>
<evidence type="ECO:0000313" key="2">
    <source>
        <dbReference type="Proteomes" id="UP000316801"/>
    </source>
</evidence>
<evidence type="ECO:0008006" key="3">
    <source>
        <dbReference type="Google" id="ProtNLM"/>
    </source>
</evidence>
<dbReference type="SUPFAM" id="SSF53335">
    <property type="entry name" value="S-adenosyl-L-methionine-dependent methyltransferases"/>
    <property type="match status" value="1"/>
</dbReference>
<dbReference type="EMBL" id="VJMG01000003">
    <property type="protein sequence ID" value="TRL43005.1"/>
    <property type="molecule type" value="Genomic_DNA"/>
</dbReference>
<sequence length="228" mass="25904">MELVELADHFQTDKGTRTGHAHNYAVFYSFLFESFRHEAFSMLEIGLQRGGVEAGASKDRVGSDVPSIRTWLSYFPKADIFGFDLSDFSHIHLDRFRFFRGDLGSGADLDRVAGDLPELKLIIDDGSHASFHQQFAFLKLFHKVAPGGFYIIEDFHWQPPFEADLPPCHKSAKVFQDFVETGRFDIPFAHPDYLAAIAGQIQHVFIHRNNRGGIDSWQTKMIAIQKKA</sequence>
<dbReference type="InterPro" id="IPR029063">
    <property type="entry name" value="SAM-dependent_MTases_sf"/>
</dbReference>
<comment type="caution">
    <text evidence="1">The sequence shown here is derived from an EMBL/GenBank/DDBJ whole genome shotgun (WGS) entry which is preliminary data.</text>
</comment>
<dbReference type="Proteomes" id="UP000316801">
    <property type="component" value="Unassembled WGS sequence"/>
</dbReference>
<keyword evidence="2" id="KW-1185">Reference proteome</keyword>
<dbReference type="RefSeq" id="WP_142880452.1">
    <property type="nucleotide sequence ID" value="NZ_VJMG01000003.1"/>
</dbReference>
<reference evidence="1 2" key="1">
    <citation type="submission" date="2019-07" db="EMBL/GenBank/DDBJ databases">
        <title>Ln-dependent methylotrophs.</title>
        <authorList>
            <person name="Tani A."/>
        </authorList>
    </citation>
    <scope>NUCLEOTIDE SEQUENCE [LARGE SCALE GENOMIC DNA]</scope>
    <source>
        <strain evidence="1 2">SM12</strain>
    </source>
</reference>
<gene>
    <name evidence="1" type="ORF">FNA46_00910</name>
</gene>
<dbReference type="AlphaFoldDB" id="A0A549TIE7"/>
<proteinExistence type="predicted"/>
<evidence type="ECO:0000313" key="1">
    <source>
        <dbReference type="EMBL" id="TRL43005.1"/>
    </source>
</evidence>
<protein>
    <recommendedName>
        <fullName evidence="3">Class I SAM-dependent methyltransferase</fullName>
    </recommendedName>
</protein>
<dbReference type="Gene3D" id="3.40.50.150">
    <property type="entry name" value="Vaccinia Virus protein VP39"/>
    <property type="match status" value="1"/>
</dbReference>
<organism evidence="1 2">
    <name type="scientific">Rhizobium straminoryzae</name>
    <dbReference type="NCBI Taxonomy" id="1387186"/>
    <lineage>
        <taxon>Bacteria</taxon>
        <taxon>Pseudomonadati</taxon>
        <taxon>Pseudomonadota</taxon>
        <taxon>Alphaproteobacteria</taxon>
        <taxon>Hyphomicrobiales</taxon>
        <taxon>Rhizobiaceae</taxon>
        <taxon>Rhizobium/Agrobacterium group</taxon>
        <taxon>Rhizobium</taxon>
    </lineage>
</organism>